<keyword evidence="6 14" id="KW-0028">Amino-acid biosynthesis</keyword>
<dbReference type="GO" id="GO:0000105">
    <property type="term" value="P:L-histidine biosynthetic process"/>
    <property type="evidence" value="ECO:0007669"/>
    <property type="project" value="UniProtKB-UniPathway"/>
</dbReference>
<evidence type="ECO:0000256" key="1">
    <source>
        <dbReference type="ARBA" id="ARBA00005091"/>
    </source>
</evidence>
<proteinExistence type="inferred from homology"/>
<comment type="pathway">
    <text evidence="1">Amino-acid biosynthesis; L-histidine biosynthesis; L-histidine from 5-phospho-alpha-D-ribose 1-diphosphate: step 5/9.</text>
</comment>
<dbReference type="EMBL" id="JADKPV010000007">
    <property type="protein sequence ID" value="MBF4502058.1"/>
    <property type="molecule type" value="Genomic_DNA"/>
</dbReference>
<evidence type="ECO:0000313" key="15">
    <source>
        <dbReference type="EMBL" id="MBF4502058.1"/>
    </source>
</evidence>
<sequence>MKKIIPCLDIDNRKVVKGRKFMDVQEVADPLTQAKKYVAEGADELVFYDISASTTGRGLFYDLIEEIAKEVPVPFVVGGGIRTVEDVKKLIALGADKVSINSITIQNPDIVRDIADAIGSEKVVVSVDIDRDEDGVWRVFAKGGRENTGIDALEWVEKMESLGAGELVINSIAEDGVKDGYDIPLMRAIKERVSIPTVASGGAGKVEHFIEAATDGQADGLLAASVFHFDEVKIQDIKKALKEAGLTVKDE</sequence>
<dbReference type="Pfam" id="PF00977">
    <property type="entry name" value="His_biosynth"/>
    <property type="match status" value="1"/>
</dbReference>
<dbReference type="CDD" id="cd04731">
    <property type="entry name" value="HisF"/>
    <property type="match status" value="1"/>
</dbReference>
<dbReference type="SUPFAM" id="SSF51366">
    <property type="entry name" value="Ribulose-phoshate binding barrel"/>
    <property type="match status" value="1"/>
</dbReference>
<evidence type="ECO:0000256" key="13">
    <source>
        <dbReference type="ARBA" id="ARBA00047838"/>
    </source>
</evidence>
<comment type="subunit">
    <text evidence="3">Heterodimer of HisH and HisF.</text>
</comment>
<keyword evidence="16" id="KW-1185">Reference proteome</keyword>
<protein>
    <recommendedName>
        <fullName evidence="5">Imidazole glycerol phosphate synthase subunit HisF</fullName>
        <ecNumber evidence="4">4.3.2.10</ecNumber>
    </recommendedName>
    <alternativeName>
        <fullName evidence="10">IGP synthase cyclase subunit</fullName>
    </alternativeName>
    <alternativeName>
        <fullName evidence="11">IGP synthase subunit HisF</fullName>
    </alternativeName>
    <alternativeName>
        <fullName evidence="12">ImGP synthase subunit HisF</fullName>
    </alternativeName>
</protein>
<name>A0A8J7GN11_9BACL</name>
<evidence type="ECO:0000256" key="2">
    <source>
        <dbReference type="ARBA" id="ARBA00009667"/>
    </source>
</evidence>
<evidence type="ECO:0000256" key="3">
    <source>
        <dbReference type="ARBA" id="ARBA00011152"/>
    </source>
</evidence>
<dbReference type="EC" id="4.3.2.10" evidence="4"/>
<comment type="caution">
    <text evidence="15">The sequence shown here is derived from an EMBL/GenBank/DDBJ whole genome shotgun (WGS) entry which is preliminary data.</text>
</comment>
<evidence type="ECO:0000256" key="12">
    <source>
        <dbReference type="ARBA" id="ARBA00032401"/>
    </source>
</evidence>
<evidence type="ECO:0000256" key="10">
    <source>
        <dbReference type="ARBA" id="ARBA00030264"/>
    </source>
</evidence>
<dbReference type="RefSeq" id="WP_194563540.1">
    <property type="nucleotide sequence ID" value="NZ_JADKPV010000007.1"/>
</dbReference>
<dbReference type="PANTHER" id="PTHR21235:SF2">
    <property type="entry name" value="IMIDAZOLE GLYCEROL PHOSPHATE SYNTHASE HISHF"/>
    <property type="match status" value="1"/>
</dbReference>
<organism evidence="15 16">
    <name type="scientific">Savagea serpentis</name>
    <dbReference type="NCBI Taxonomy" id="2785297"/>
    <lineage>
        <taxon>Bacteria</taxon>
        <taxon>Bacillati</taxon>
        <taxon>Bacillota</taxon>
        <taxon>Bacilli</taxon>
        <taxon>Bacillales</taxon>
        <taxon>Caryophanaceae</taxon>
        <taxon>Savagea</taxon>
    </lineage>
</organism>
<dbReference type="InterPro" id="IPR006062">
    <property type="entry name" value="His_biosynth"/>
</dbReference>
<comment type="catalytic activity">
    <reaction evidence="13">
        <text>5-[(5-phospho-1-deoxy-D-ribulos-1-ylimino)methylamino]-1-(5-phospho-beta-D-ribosyl)imidazole-4-carboxamide + L-glutamine = D-erythro-1-(imidazol-4-yl)glycerol 3-phosphate + 5-amino-1-(5-phospho-beta-D-ribosyl)imidazole-4-carboxamide + L-glutamate + H(+)</text>
        <dbReference type="Rhea" id="RHEA:24793"/>
        <dbReference type="ChEBI" id="CHEBI:15378"/>
        <dbReference type="ChEBI" id="CHEBI:29985"/>
        <dbReference type="ChEBI" id="CHEBI:58278"/>
        <dbReference type="ChEBI" id="CHEBI:58359"/>
        <dbReference type="ChEBI" id="CHEBI:58475"/>
        <dbReference type="ChEBI" id="CHEBI:58525"/>
        <dbReference type="EC" id="4.3.2.10"/>
    </reaction>
</comment>
<dbReference type="InterPro" id="IPR004651">
    <property type="entry name" value="HisF"/>
</dbReference>
<dbReference type="InterPro" id="IPR013785">
    <property type="entry name" value="Aldolase_TIM"/>
</dbReference>
<dbReference type="InterPro" id="IPR011060">
    <property type="entry name" value="RibuloseP-bd_barrel"/>
</dbReference>
<evidence type="ECO:0000256" key="9">
    <source>
        <dbReference type="ARBA" id="ARBA00025475"/>
    </source>
</evidence>
<evidence type="ECO:0000256" key="11">
    <source>
        <dbReference type="ARBA" id="ARBA00031409"/>
    </source>
</evidence>
<evidence type="ECO:0000256" key="5">
    <source>
        <dbReference type="ARBA" id="ARBA00016318"/>
    </source>
</evidence>
<evidence type="ECO:0000256" key="4">
    <source>
        <dbReference type="ARBA" id="ARBA00012809"/>
    </source>
</evidence>
<dbReference type="GO" id="GO:0016829">
    <property type="term" value="F:lyase activity"/>
    <property type="evidence" value="ECO:0007669"/>
    <property type="project" value="UniProtKB-KW"/>
</dbReference>
<dbReference type="AlphaFoldDB" id="A0A8J7GN11"/>
<reference evidence="15" key="1">
    <citation type="submission" date="2020-11" db="EMBL/GenBank/DDBJ databases">
        <title>Multidrug resistant novel bacterium Savagea serpentis sp. nov., isolated from the scats of a vine snake (Ahaetulla nasuta).</title>
        <authorList>
            <person name="Venkata Ramana V."/>
            <person name="Vikas Patil S."/>
            <person name="Yogita Lugani V."/>
        </authorList>
    </citation>
    <scope>NUCLEOTIDE SEQUENCE</scope>
    <source>
        <strain evidence="15">SN6</strain>
    </source>
</reference>
<dbReference type="Gene3D" id="3.20.20.70">
    <property type="entry name" value="Aldolase class I"/>
    <property type="match status" value="1"/>
</dbReference>
<dbReference type="PANTHER" id="PTHR21235">
    <property type="entry name" value="IMIDAZOLE GLYCEROL PHOSPHATE SYNTHASE SUBUNIT HISF/H IGP SYNTHASE SUBUNIT HISF/H"/>
    <property type="match status" value="1"/>
</dbReference>
<evidence type="ECO:0000256" key="14">
    <source>
        <dbReference type="RuleBase" id="RU003657"/>
    </source>
</evidence>
<evidence type="ECO:0000313" key="16">
    <source>
        <dbReference type="Proteomes" id="UP000622653"/>
    </source>
</evidence>
<gene>
    <name evidence="15" type="primary">hisF</name>
    <name evidence="15" type="ORF">IRY55_11885</name>
</gene>
<dbReference type="UniPathway" id="UPA00031">
    <property type="reaction ID" value="UER00010"/>
</dbReference>
<evidence type="ECO:0000256" key="8">
    <source>
        <dbReference type="ARBA" id="ARBA00023239"/>
    </source>
</evidence>
<evidence type="ECO:0000256" key="6">
    <source>
        <dbReference type="ARBA" id="ARBA00022605"/>
    </source>
</evidence>
<dbReference type="GO" id="GO:0000107">
    <property type="term" value="F:imidazoleglycerol-phosphate synthase activity"/>
    <property type="evidence" value="ECO:0007669"/>
    <property type="project" value="InterPro"/>
</dbReference>
<comment type="function">
    <text evidence="9">IGPS catalyzes the conversion of PRFAR and glutamine to IGP, AICAR and glutamate. The HisF subunit catalyzes the cyclization activity that produces IGP and AICAR from PRFAR using the ammonia provided by the HisH subunit.</text>
</comment>
<dbReference type="InterPro" id="IPR050064">
    <property type="entry name" value="IGPS_HisA/HisF"/>
</dbReference>
<evidence type="ECO:0000256" key="7">
    <source>
        <dbReference type="ARBA" id="ARBA00023102"/>
    </source>
</evidence>
<comment type="similarity">
    <text evidence="2 14">Belongs to the HisA/HisF family.</text>
</comment>
<accession>A0A8J7GN11</accession>
<keyword evidence="8 15" id="KW-0456">Lyase</keyword>
<dbReference type="Proteomes" id="UP000622653">
    <property type="component" value="Unassembled WGS sequence"/>
</dbReference>
<dbReference type="NCBIfam" id="TIGR00735">
    <property type="entry name" value="hisF"/>
    <property type="match status" value="1"/>
</dbReference>
<keyword evidence="7 14" id="KW-0368">Histidine biosynthesis</keyword>